<dbReference type="EMBL" id="CAJNBJ010000020">
    <property type="protein sequence ID" value="CAE6797958.1"/>
    <property type="molecule type" value="Genomic_DNA"/>
</dbReference>
<evidence type="ECO:0000256" key="3">
    <source>
        <dbReference type="ARBA" id="ARBA00022801"/>
    </source>
</evidence>
<dbReference type="InterPro" id="IPR052379">
    <property type="entry name" value="Type_VII_TA_RNase"/>
</dbReference>
<dbReference type="Pfam" id="PF01934">
    <property type="entry name" value="HepT-like"/>
    <property type="match status" value="1"/>
</dbReference>
<proteinExistence type="inferred from homology"/>
<comment type="caution">
    <text evidence="5">The sequence shown here is derived from an EMBL/GenBank/DDBJ whole genome shotgun (WGS) entry which is preliminary data.</text>
</comment>
<dbReference type="InterPro" id="IPR037038">
    <property type="entry name" value="HepT-like_sf"/>
</dbReference>
<evidence type="ECO:0000256" key="2">
    <source>
        <dbReference type="ARBA" id="ARBA00022722"/>
    </source>
</evidence>
<protein>
    <recommendedName>
        <fullName evidence="7">DUF86 domain-containing protein</fullName>
    </recommendedName>
</protein>
<organism evidence="5 6">
    <name type="scientific">Nitrospira defluvii</name>
    <dbReference type="NCBI Taxonomy" id="330214"/>
    <lineage>
        <taxon>Bacteria</taxon>
        <taxon>Pseudomonadati</taxon>
        <taxon>Nitrospirota</taxon>
        <taxon>Nitrospiria</taxon>
        <taxon>Nitrospirales</taxon>
        <taxon>Nitrospiraceae</taxon>
        <taxon>Nitrospira</taxon>
    </lineage>
</organism>
<gene>
    <name evidence="5" type="ORF">NSPZN2_70187</name>
</gene>
<keyword evidence="2" id="KW-0540">Nuclease</keyword>
<dbReference type="RefSeq" id="WP_213044128.1">
    <property type="nucleotide sequence ID" value="NZ_CAJNBJ010000020.1"/>
</dbReference>
<dbReference type="PANTHER" id="PTHR33397:SF3">
    <property type="entry name" value="MRNA NUCLEASE HEPT"/>
    <property type="match status" value="1"/>
</dbReference>
<keyword evidence="1" id="KW-1277">Toxin-antitoxin system</keyword>
<keyword evidence="6" id="KW-1185">Reference proteome</keyword>
<dbReference type="NCBIfam" id="NF047751">
    <property type="entry name" value="HepT_toxin"/>
    <property type="match status" value="1"/>
</dbReference>
<name>A0ABN7MF22_9BACT</name>
<comment type="similarity">
    <text evidence="4">Belongs to the HepT RNase toxin family.</text>
</comment>
<reference evidence="5 6" key="1">
    <citation type="submission" date="2021-02" db="EMBL/GenBank/DDBJ databases">
        <authorList>
            <person name="Han P."/>
        </authorList>
    </citation>
    <scope>NUCLEOTIDE SEQUENCE [LARGE SCALE GENOMIC DNA]</scope>
    <source>
        <strain evidence="5">Candidatus Nitrospira sp. ZN2</strain>
    </source>
</reference>
<evidence type="ECO:0008006" key="7">
    <source>
        <dbReference type="Google" id="ProtNLM"/>
    </source>
</evidence>
<accession>A0ABN7MF22</accession>
<evidence type="ECO:0000256" key="4">
    <source>
        <dbReference type="ARBA" id="ARBA00024207"/>
    </source>
</evidence>
<evidence type="ECO:0000313" key="6">
    <source>
        <dbReference type="Proteomes" id="UP000675880"/>
    </source>
</evidence>
<evidence type="ECO:0000256" key="1">
    <source>
        <dbReference type="ARBA" id="ARBA00022649"/>
    </source>
</evidence>
<dbReference type="Proteomes" id="UP000675880">
    <property type="component" value="Unassembled WGS sequence"/>
</dbReference>
<dbReference type="Gene3D" id="1.20.120.580">
    <property type="entry name" value="bsu32300-like"/>
    <property type="match status" value="1"/>
</dbReference>
<dbReference type="InterPro" id="IPR008201">
    <property type="entry name" value="HepT-like"/>
</dbReference>
<keyword evidence="3" id="KW-0378">Hydrolase</keyword>
<sequence length="145" mass="16211">MTPSDPSVLRRKLVVIVENLTALEPVAAMTPERYRDNLFTRKGTERLLQELIEAAIDLNTHILVQDGHGAPDDYYQGFLKLADHGVLQRELADALAPSAGLRNRLVHEYDAIVDAIVLDAVRKAQSLFPRYVSAIEQYLSHRHGG</sequence>
<evidence type="ECO:0000313" key="5">
    <source>
        <dbReference type="EMBL" id="CAE6797958.1"/>
    </source>
</evidence>
<dbReference type="PANTHER" id="PTHR33397">
    <property type="entry name" value="UPF0331 PROTEIN YUTE"/>
    <property type="match status" value="1"/>
</dbReference>